<organism evidence="3 4">
    <name type="scientific">Nonomuraea maheshkhaliensis</name>
    <dbReference type="NCBI Taxonomy" id="419590"/>
    <lineage>
        <taxon>Bacteria</taxon>
        <taxon>Bacillati</taxon>
        <taxon>Actinomycetota</taxon>
        <taxon>Actinomycetes</taxon>
        <taxon>Streptosporangiales</taxon>
        <taxon>Streptosporangiaceae</taxon>
        <taxon>Nonomuraea</taxon>
    </lineage>
</organism>
<dbReference type="Pfam" id="PF13649">
    <property type="entry name" value="Methyltransf_25"/>
    <property type="match status" value="1"/>
</dbReference>
<keyword evidence="1" id="KW-0808">Transferase</keyword>
<reference evidence="4" key="1">
    <citation type="journal article" date="2019" name="Int. J. Syst. Evol. Microbiol.">
        <title>The Global Catalogue of Microorganisms (GCM) 10K type strain sequencing project: providing services to taxonomists for standard genome sequencing and annotation.</title>
        <authorList>
            <consortium name="The Broad Institute Genomics Platform"/>
            <consortium name="The Broad Institute Genome Sequencing Center for Infectious Disease"/>
            <person name="Wu L."/>
            <person name="Ma J."/>
        </authorList>
    </citation>
    <scope>NUCLEOTIDE SEQUENCE [LARGE SCALE GENOMIC DNA]</scope>
    <source>
        <strain evidence="4">JCM 13929</strain>
    </source>
</reference>
<dbReference type="RefSeq" id="WP_346106836.1">
    <property type="nucleotide sequence ID" value="NZ_BAAAMU010000026.1"/>
</dbReference>
<dbReference type="GO" id="GO:0032259">
    <property type="term" value="P:methylation"/>
    <property type="evidence" value="ECO:0007669"/>
    <property type="project" value="UniProtKB-KW"/>
</dbReference>
<comment type="caution">
    <text evidence="3">The sequence shown here is derived from an EMBL/GenBank/DDBJ whole genome shotgun (WGS) entry which is preliminary data.</text>
</comment>
<proteinExistence type="predicted"/>
<sequence>MESFYDETFAPVYNQLFTGFAHQVSGPLRTYHQATTARESGTLLDLCCGTGQLGLSFASHGYRVIGVDQSQAMIELARENARHSALEEQVEFIRSDVAKFDITRTPDLVTCTFDSFNHLPGLQDLAACFRRTREVIADDGIFIFDVHSISGLRQQNTFSVRETDDLVLISRIGYDPGSGTAIARITGFDRKDVSAPWRQFKQHATIRAWSAEDIIAELHRAGFGSAWPAKIDALGESVKDPDQVPRIFFVARP</sequence>
<evidence type="ECO:0000313" key="3">
    <source>
        <dbReference type="EMBL" id="GAA1639195.1"/>
    </source>
</evidence>
<dbReference type="Proteomes" id="UP001500064">
    <property type="component" value="Unassembled WGS sequence"/>
</dbReference>
<dbReference type="Gene3D" id="2.20.25.110">
    <property type="entry name" value="S-adenosyl-L-methionine-dependent methyltransferases"/>
    <property type="match status" value="1"/>
</dbReference>
<dbReference type="InterPro" id="IPR029063">
    <property type="entry name" value="SAM-dependent_MTases_sf"/>
</dbReference>
<gene>
    <name evidence="3" type="ORF">GCM10009733_040500</name>
</gene>
<accession>A0ABP4R7D3</accession>
<dbReference type="GO" id="GO:0008168">
    <property type="term" value="F:methyltransferase activity"/>
    <property type="evidence" value="ECO:0007669"/>
    <property type="project" value="UniProtKB-KW"/>
</dbReference>
<evidence type="ECO:0000256" key="1">
    <source>
        <dbReference type="ARBA" id="ARBA00022679"/>
    </source>
</evidence>
<evidence type="ECO:0000313" key="4">
    <source>
        <dbReference type="Proteomes" id="UP001500064"/>
    </source>
</evidence>
<dbReference type="PANTHER" id="PTHR43861">
    <property type="entry name" value="TRANS-ACONITATE 2-METHYLTRANSFERASE-RELATED"/>
    <property type="match status" value="1"/>
</dbReference>
<dbReference type="EMBL" id="BAAAMU010000026">
    <property type="protein sequence ID" value="GAA1639195.1"/>
    <property type="molecule type" value="Genomic_DNA"/>
</dbReference>
<dbReference type="SUPFAM" id="SSF53335">
    <property type="entry name" value="S-adenosyl-L-methionine-dependent methyltransferases"/>
    <property type="match status" value="1"/>
</dbReference>
<dbReference type="Gene3D" id="3.40.50.150">
    <property type="entry name" value="Vaccinia Virus protein VP39"/>
    <property type="match status" value="1"/>
</dbReference>
<feature type="domain" description="Methyltransferase" evidence="2">
    <location>
        <begin position="44"/>
        <end position="140"/>
    </location>
</feature>
<evidence type="ECO:0000259" key="2">
    <source>
        <dbReference type="Pfam" id="PF13649"/>
    </source>
</evidence>
<keyword evidence="4" id="KW-1185">Reference proteome</keyword>
<dbReference type="InterPro" id="IPR041698">
    <property type="entry name" value="Methyltransf_25"/>
</dbReference>
<keyword evidence="3" id="KW-0489">Methyltransferase</keyword>
<dbReference type="CDD" id="cd02440">
    <property type="entry name" value="AdoMet_MTases"/>
    <property type="match status" value="1"/>
</dbReference>
<name>A0ABP4R7D3_9ACTN</name>
<protein>
    <submittedName>
        <fullName evidence="3">Class I SAM-dependent methyltransferase</fullName>
    </submittedName>
</protein>